<dbReference type="AlphaFoldDB" id="A0A3B3SA21"/>
<evidence type="ECO:0000256" key="3">
    <source>
        <dbReference type="ARBA" id="ARBA00022833"/>
    </source>
</evidence>
<keyword evidence="6" id="KW-1185">Reference proteome</keyword>
<protein>
    <recommendedName>
        <fullName evidence="4">B30.2/SPRY domain-containing protein</fullName>
    </recommendedName>
</protein>
<dbReference type="Proteomes" id="UP000261540">
    <property type="component" value="Unplaced"/>
</dbReference>
<dbReference type="PANTHER" id="PTHR25465">
    <property type="entry name" value="B-BOX DOMAIN CONTAINING"/>
    <property type="match status" value="1"/>
</dbReference>
<dbReference type="GO" id="GO:0005737">
    <property type="term" value="C:cytoplasm"/>
    <property type="evidence" value="ECO:0007669"/>
    <property type="project" value="UniProtKB-ARBA"/>
</dbReference>
<evidence type="ECO:0000313" key="6">
    <source>
        <dbReference type="Proteomes" id="UP000261540"/>
    </source>
</evidence>
<dbReference type="InterPro" id="IPR003879">
    <property type="entry name" value="Butyrophylin_SPRY"/>
</dbReference>
<dbReference type="Ensembl" id="ENSPKIT00000008074.1">
    <property type="protein sequence ID" value="ENSPKIP00000027308.1"/>
    <property type="gene ID" value="ENSPKIG00000009425.1"/>
</dbReference>
<evidence type="ECO:0000256" key="1">
    <source>
        <dbReference type="ARBA" id="ARBA00022723"/>
    </source>
</evidence>
<dbReference type="SUPFAM" id="SSF49899">
    <property type="entry name" value="Concanavalin A-like lectins/glucanases"/>
    <property type="match status" value="1"/>
</dbReference>
<reference evidence="5" key="1">
    <citation type="submission" date="2025-08" db="UniProtKB">
        <authorList>
            <consortium name="Ensembl"/>
        </authorList>
    </citation>
    <scope>IDENTIFICATION</scope>
</reference>
<dbReference type="InterPro" id="IPR006574">
    <property type="entry name" value="PRY"/>
</dbReference>
<dbReference type="GO" id="GO:0008270">
    <property type="term" value="F:zinc ion binding"/>
    <property type="evidence" value="ECO:0007669"/>
    <property type="project" value="UniProtKB-KW"/>
</dbReference>
<dbReference type="InterPro" id="IPR051051">
    <property type="entry name" value="E3_ubiq-ligase_TRIM/RNF"/>
</dbReference>
<sequence>KKAEFALFCTKQQYYEHGESAGKLLTFRDKQLSVQNIIPSLLHDSCQLTLDPNTAHRHLSLSEGNRKVTRGAEWQPYPDHPERFDCWPQVLCRESLTGRCYWEAEWDGKKALIGVTFKGIGRKQGRDCMLGANDKSWSLCCYPDSYSVWHNNKKTVIPIRPSGPRRVGVYLDWGAGALSFYRVSSDGLTLLHRVTSSFTEPLCPGFGVYDGHSFFEMNIVYERARLNVCR</sequence>
<dbReference type="SMART" id="SM00449">
    <property type="entry name" value="SPRY"/>
    <property type="match status" value="1"/>
</dbReference>
<dbReference type="InterPro" id="IPR043136">
    <property type="entry name" value="B30.2/SPRY_sf"/>
</dbReference>
<organism evidence="5 6">
    <name type="scientific">Paramormyrops kingsleyae</name>
    <dbReference type="NCBI Taxonomy" id="1676925"/>
    <lineage>
        <taxon>Eukaryota</taxon>
        <taxon>Metazoa</taxon>
        <taxon>Chordata</taxon>
        <taxon>Craniata</taxon>
        <taxon>Vertebrata</taxon>
        <taxon>Euteleostomi</taxon>
        <taxon>Actinopterygii</taxon>
        <taxon>Neopterygii</taxon>
        <taxon>Teleostei</taxon>
        <taxon>Osteoglossocephala</taxon>
        <taxon>Osteoglossomorpha</taxon>
        <taxon>Osteoglossiformes</taxon>
        <taxon>Mormyridae</taxon>
        <taxon>Paramormyrops</taxon>
    </lineage>
</organism>
<keyword evidence="2" id="KW-0863">Zinc-finger</keyword>
<accession>A0A3B3SA21</accession>
<dbReference type="Pfam" id="PF13765">
    <property type="entry name" value="PRY"/>
    <property type="match status" value="1"/>
</dbReference>
<keyword evidence="3" id="KW-0862">Zinc</keyword>
<evidence type="ECO:0000256" key="2">
    <source>
        <dbReference type="ARBA" id="ARBA00022771"/>
    </source>
</evidence>
<dbReference type="PANTHER" id="PTHR25465:SF80">
    <property type="entry name" value="TRIPARTITE MOTIF-CONTAINING PROTEIN 16-LIKE"/>
    <property type="match status" value="1"/>
</dbReference>
<dbReference type="Pfam" id="PF00622">
    <property type="entry name" value="SPRY"/>
    <property type="match status" value="1"/>
</dbReference>
<dbReference type="PROSITE" id="PS50188">
    <property type="entry name" value="B302_SPRY"/>
    <property type="match status" value="1"/>
</dbReference>
<keyword evidence="1" id="KW-0479">Metal-binding</keyword>
<dbReference type="CDD" id="cd16040">
    <property type="entry name" value="SPRY_PRY_SNTX"/>
    <property type="match status" value="1"/>
</dbReference>
<dbReference type="InterPro" id="IPR003877">
    <property type="entry name" value="SPRY_dom"/>
</dbReference>
<dbReference type="PRINTS" id="PR01407">
    <property type="entry name" value="BUTYPHLNCDUF"/>
</dbReference>
<feature type="domain" description="B30.2/SPRY" evidence="4">
    <location>
        <begin position="28"/>
        <end position="226"/>
    </location>
</feature>
<dbReference type="GeneTree" id="ENSGT00940000154395"/>
<dbReference type="InterPro" id="IPR001870">
    <property type="entry name" value="B30.2/SPRY"/>
</dbReference>
<dbReference type="SMART" id="SM00589">
    <property type="entry name" value="PRY"/>
    <property type="match status" value="1"/>
</dbReference>
<proteinExistence type="predicted"/>
<dbReference type="Gene3D" id="2.60.120.920">
    <property type="match status" value="1"/>
</dbReference>
<evidence type="ECO:0000259" key="4">
    <source>
        <dbReference type="PROSITE" id="PS50188"/>
    </source>
</evidence>
<evidence type="ECO:0000313" key="5">
    <source>
        <dbReference type="Ensembl" id="ENSPKIP00000027308.1"/>
    </source>
</evidence>
<dbReference type="InterPro" id="IPR013320">
    <property type="entry name" value="ConA-like_dom_sf"/>
</dbReference>
<name>A0A3B3SA21_9TELE</name>
<reference evidence="5" key="2">
    <citation type="submission" date="2025-09" db="UniProtKB">
        <authorList>
            <consortium name="Ensembl"/>
        </authorList>
    </citation>
    <scope>IDENTIFICATION</scope>
</reference>